<name>A0A4V3UZB7_9RHOB</name>
<comment type="caution">
    <text evidence="4">The sequence shown here is derived from an EMBL/GenBank/DDBJ whole genome shotgun (WGS) entry which is preliminary data.</text>
</comment>
<protein>
    <submittedName>
        <fullName evidence="4">AmmeMemoRadiSam system protein B</fullName>
    </submittedName>
</protein>
<dbReference type="PANTHER" id="PTHR33393">
    <property type="entry name" value="POLYGLUTAMINE SYNTHESIS ACCESSORY PROTEIN RV0574C-RELATED"/>
    <property type="match status" value="1"/>
</dbReference>
<accession>A0A4V3UZB7</accession>
<comment type="similarity">
    <text evidence="1">Belongs to the CapA family.</text>
</comment>
<dbReference type="SUPFAM" id="SSF56300">
    <property type="entry name" value="Metallo-dependent phosphatases"/>
    <property type="match status" value="1"/>
</dbReference>
<organism evidence="4 5">
    <name type="scientific">Thalassobius vesicularis</name>
    <dbReference type="NCBI Taxonomy" id="1294297"/>
    <lineage>
        <taxon>Bacteria</taxon>
        <taxon>Pseudomonadati</taxon>
        <taxon>Pseudomonadota</taxon>
        <taxon>Alphaproteobacteria</taxon>
        <taxon>Rhodobacterales</taxon>
        <taxon>Roseobacteraceae</taxon>
        <taxon>Thalassovita</taxon>
    </lineage>
</organism>
<evidence type="ECO:0000256" key="1">
    <source>
        <dbReference type="ARBA" id="ARBA00005662"/>
    </source>
</evidence>
<sequence>MRALLLVLLLIGGMARAECPAGDFPPFYAQTKHFDAGLARSADVKPVDGISGAILPHHLEMPELLGAAIRMTARPGVKRAIVLFPDHFFRSDAPFATTARGFETVLGPVPTDPAAEGLIDGALVQDSCLFDKEHGLRAVLPFMARLMPGVSVIPVAVSINSRREHWDALAERLAPLLGPETVVLQATDYSHYLPLHEARQRDQQVLNLLAAMDLDGVAGLVQPDHVDSTGAMYITMKLLGARGARPVVVANANMQELYKPFIAETTSYVVAAYAPEGAEVPPFVGQRFMIGGDLFLGRVLPGLLSDELISDRVAKAALAATHGLPLVLNLEGVLLPQMPAGLDHMVLGMPADLLRDWARLLNVVAVSLANNHARDIGESGLAETRAALARFGIAAFGQGEALPLMGATLVGLTDLEGRAVPPVDRLTPELLDRVIHTDATSPVIAFLHWGREFVTQPAARETDLAEGLRQRGVAVVIGAHPHAASTDLRALGGGDTVVLHSLGNFLFDQLPPHSSGALAEVRVFPQGTVFVRQLPLPHLFELTQAGN</sequence>
<dbReference type="PANTHER" id="PTHR33393:SF11">
    <property type="entry name" value="POLYGLUTAMINE SYNTHESIS ACCESSORY PROTEIN RV0574C-RELATED"/>
    <property type="match status" value="1"/>
</dbReference>
<dbReference type="RefSeq" id="WP_136337211.1">
    <property type="nucleotide sequence ID" value="NZ_SSMD01000001.1"/>
</dbReference>
<evidence type="ECO:0000313" key="5">
    <source>
        <dbReference type="Proteomes" id="UP000306113"/>
    </source>
</evidence>
<feature type="chain" id="PRO_5020975028" evidence="2">
    <location>
        <begin position="18"/>
        <end position="547"/>
    </location>
</feature>
<evidence type="ECO:0000256" key="2">
    <source>
        <dbReference type="SAM" id="SignalP"/>
    </source>
</evidence>
<dbReference type="InterPro" id="IPR019079">
    <property type="entry name" value="Capsule_synth_CapA"/>
</dbReference>
<dbReference type="Pfam" id="PF01875">
    <property type="entry name" value="Memo"/>
    <property type="match status" value="1"/>
</dbReference>
<evidence type="ECO:0000259" key="3">
    <source>
        <dbReference type="SMART" id="SM00854"/>
    </source>
</evidence>
<proteinExistence type="inferred from homology"/>
<dbReference type="InterPro" id="IPR029052">
    <property type="entry name" value="Metallo-depent_PP-like"/>
</dbReference>
<dbReference type="InterPro" id="IPR002737">
    <property type="entry name" value="MEMO1_fam"/>
</dbReference>
<dbReference type="OrthoDB" id="9810718at2"/>
<keyword evidence="5" id="KW-1185">Reference proteome</keyword>
<feature type="domain" description="Capsule synthesis protein CapA" evidence="3">
    <location>
        <begin position="287"/>
        <end position="509"/>
    </location>
</feature>
<dbReference type="AlphaFoldDB" id="A0A4V3UZB7"/>
<keyword evidence="2" id="KW-0732">Signal</keyword>
<dbReference type="CDD" id="cd07361">
    <property type="entry name" value="MEMO_like"/>
    <property type="match status" value="1"/>
</dbReference>
<evidence type="ECO:0000313" key="4">
    <source>
        <dbReference type="EMBL" id="THD76265.1"/>
    </source>
</evidence>
<dbReference type="NCBIfam" id="TIGR04336">
    <property type="entry name" value="AmmeMemoSam_B"/>
    <property type="match status" value="1"/>
</dbReference>
<dbReference type="InterPro" id="IPR052169">
    <property type="entry name" value="CW_Biosynth-Accessory"/>
</dbReference>
<dbReference type="Gene3D" id="3.40.830.10">
    <property type="entry name" value="LigB-like"/>
    <property type="match status" value="1"/>
</dbReference>
<gene>
    <name evidence="4" type="primary">amrB</name>
    <name evidence="4" type="ORF">E7681_00010</name>
</gene>
<reference evidence="4 5" key="1">
    <citation type="submission" date="2019-04" db="EMBL/GenBank/DDBJ databases">
        <title>Draft genome sequence of Youngimonas vesicularis.</title>
        <authorList>
            <person name="Hameed A."/>
        </authorList>
    </citation>
    <scope>NUCLEOTIDE SEQUENCE [LARGE SCALE GENOMIC DNA]</scope>
    <source>
        <strain evidence="4 5">CC-AMW-E</strain>
    </source>
</reference>
<dbReference type="SMART" id="SM00854">
    <property type="entry name" value="PGA_cap"/>
    <property type="match status" value="1"/>
</dbReference>
<dbReference type="EMBL" id="SSMD01000001">
    <property type="protein sequence ID" value="THD76265.1"/>
    <property type="molecule type" value="Genomic_DNA"/>
</dbReference>
<dbReference type="Pfam" id="PF09587">
    <property type="entry name" value="PGA_cap"/>
    <property type="match status" value="2"/>
</dbReference>
<feature type="signal peptide" evidence="2">
    <location>
        <begin position="1"/>
        <end position="17"/>
    </location>
</feature>
<dbReference type="Proteomes" id="UP000306113">
    <property type="component" value="Unassembled WGS sequence"/>
</dbReference>